<dbReference type="Proteomes" id="UP001519460">
    <property type="component" value="Unassembled WGS sequence"/>
</dbReference>
<dbReference type="EC" id="1.5.5.2" evidence="5"/>
<evidence type="ECO:0000313" key="8">
    <source>
        <dbReference type="Proteomes" id="UP001519460"/>
    </source>
</evidence>
<feature type="domain" description="Proline dehydrogenase" evidence="6">
    <location>
        <begin position="104"/>
        <end position="334"/>
    </location>
</feature>
<reference evidence="7 8" key="1">
    <citation type="journal article" date="2023" name="Sci. Data">
        <title>Genome assembly of the Korean intertidal mud-creeper Batillaria attramentaria.</title>
        <authorList>
            <person name="Patra A.K."/>
            <person name="Ho P.T."/>
            <person name="Jun S."/>
            <person name="Lee S.J."/>
            <person name="Kim Y."/>
            <person name="Won Y.J."/>
        </authorList>
    </citation>
    <scope>NUCLEOTIDE SEQUENCE [LARGE SCALE GENOMIC DNA]</scope>
    <source>
        <strain evidence="7">Wonlab-2016</strain>
    </source>
</reference>
<comment type="cofactor">
    <cofactor evidence="5">
        <name>FAD</name>
        <dbReference type="ChEBI" id="CHEBI:57692"/>
    </cofactor>
</comment>
<organism evidence="7 8">
    <name type="scientific">Batillaria attramentaria</name>
    <dbReference type="NCBI Taxonomy" id="370345"/>
    <lineage>
        <taxon>Eukaryota</taxon>
        <taxon>Metazoa</taxon>
        <taxon>Spiralia</taxon>
        <taxon>Lophotrochozoa</taxon>
        <taxon>Mollusca</taxon>
        <taxon>Gastropoda</taxon>
        <taxon>Caenogastropoda</taxon>
        <taxon>Sorbeoconcha</taxon>
        <taxon>Cerithioidea</taxon>
        <taxon>Batillariidae</taxon>
        <taxon>Batillaria</taxon>
    </lineage>
</organism>
<dbReference type="InterPro" id="IPR029041">
    <property type="entry name" value="FAD-linked_oxidoreductase-like"/>
</dbReference>
<dbReference type="SUPFAM" id="SSF51730">
    <property type="entry name" value="FAD-linked oxidoreductase"/>
    <property type="match status" value="1"/>
</dbReference>
<name>A0ABD0J8U0_9CAEN</name>
<evidence type="ECO:0000259" key="6">
    <source>
        <dbReference type="Pfam" id="PF01619"/>
    </source>
</evidence>
<dbReference type="EMBL" id="JACVVK020000565">
    <property type="protein sequence ID" value="KAK7465927.1"/>
    <property type="molecule type" value="Genomic_DNA"/>
</dbReference>
<dbReference type="Gene3D" id="3.20.20.220">
    <property type="match status" value="1"/>
</dbReference>
<evidence type="ECO:0000256" key="3">
    <source>
        <dbReference type="ARBA" id="ARBA00023002"/>
    </source>
</evidence>
<evidence type="ECO:0000256" key="1">
    <source>
        <dbReference type="ARBA" id="ARBA00004739"/>
    </source>
</evidence>
<evidence type="ECO:0000256" key="5">
    <source>
        <dbReference type="RuleBase" id="RU364054"/>
    </source>
</evidence>
<comment type="pathway">
    <text evidence="1">Amino-acid degradation; L-proline degradation into L-glutamate; L-glutamate from L-proline: step 1/2.</text>
</comment>
<evidence type="ECO:0000256" key="2">
    <source>
        <dbReference type="ARBA" id="ARBA00005869"/>
    </source>
</evidence>
<evidence type="ECO:0000256" key="4">
    <source>
        <dbReference type="ARBA" id="ARBA00023062"/>
    </source>
</evidence>
<protein>
    <recommendedName>
        <fullName evidence="5">Proline dehydrogenase</fullName>
        <ecNumber evidence="5">1.5.5.2</ecNumber>
    </recommendedName>
</protein>
<keyword evidence="5" id="KW-0274">FAD</keyword>
<keyword evidence="4 5" id="KW-0642">Proline metabolism</keyword>
<dbReference type="InterPro" id="IPR015659">
    <property type="entry name" value="Proline_oxidase"/>
</dbReference>
<gene>
    <name evidence="7" type="ORF">BaRGS_00037537</name>
</gene>
<comment type="similarity">
    <text evidence="2 5">Belongs to the proline oxidase family.</text>
</comment>
<sequence length="369" mass="43109">LQMSDVLNTVKNFFRLCQESPAGDYETGGRRFHLEDFDKRLMDMGVRLRDGGSRKRVTIMDISNNQEVDLLDWHNLLEINRSLSKLFLIPDLKTGQLRPLVEGLSESEEDQMKNMLRRVNTLAKYASEKGVRIMVDAEQTYFQPAISRLTMEMMRKFNKERSVVFNTYQCYLKQAYNNIVVDLDFARREDFYFGAKLVRGAYMEQERERAISVGYEDPINPTYDATTDMYHSVMEEVMRQINLRERGKIAVMIASHNENTIREAVELMKRYNIGPKDRLICFGQLLGMCDHVSFPLGQAGYSVYKYVPFGPVDEVLPYLSRRAMENRGMLKKVKKEKRLLYEELTRRMKTGQLNYDPNAHIPTHTNLIN</sequence>
<dbReference type="AlphaFoldDB" id="A0ABD0J8U0"/>
<dbReference type="PANTHER" id="PTHR13914:SF0">
    <property type="entry name" value="PROLINE DEHYDROGENASE 1, MITOCHONDRIAL"/>
    <property type="match status" value="1"/>
</dbReference>
<dbReference type="GO" id="GO:0004657">
    <property type="term" value="F:proline dehydrogenase activity"/>
    <property type="evidence" value="ECO:0007669"/>
    <property type="project" value="UniProtKB-EC"/>
</dbReference>
<dbReference type="FunFam" id="3.20.20.220:FF:000012">
    <property type="entry name" value="Proline dehydrogenase"/>
    <property type="match status" value="1"/>
</dbReference>
<accession>A0ABD0J8U0</accession>
<comment type="function">
    <text evidence="5">Converts proline to delta-1-pyrroline-5-carboxylate.</text>
</comment>
<comment type="catalytic activity">
    <reaction evidence="5">
        <text>L-proline + a quinone = (S)-1-pyrroline-5-carboxylate + a quinol + H(+)</text>
        <dbReference type="Rhea" id="RHEA:23784"/>
        <dbReference type="ChEBI" id="CHEBI:15378"/>
        <dbReference type="ChEBI" id="CHEBI:17388"/>
        <dbReference type="ChEBI" id="CHEBI:24646"/>
        <dbReference type="ChEBI" id="CHEBI:60039"/>
        <dbReference type="ChEBI" id="CHEBI:132124"/>
        <dbReference type="EC" id="1.5.5.2"/>
    </reaction>
</comment>
<keyword evidence="3 5" id="KW-0560">Oxidoreductase</keyword>
<keyword evidence="8" id="KW-1185">Reference proteome</keyword>
<comment type="caution">
    <text evidence="7">The sequence shown here is derived from an EMBL/GenBank/DDBJ whole genome shotgun (WGS) entry which is preliminary data.</text>
</comment>
<dbReference type="PANTHER" id="PTHR13914">
    <property type="entry name" value="PROLINE OXIDASE"/>
    <property type="match status" value="1"/>
</dbReference>
<feature type="non-terminal residue" evidence="7">
    <location>
        <position position="1"/>
    </location>
</feature>
<dbReference type="GO" id="GO:0006560">
    <property type="term" value="P:proline metabolic process"/>
    <property type="evidence" value="ECO:0007669"/>
    <property type="project" value="UniProtKB-KW"/>
</dbReference>
<proteinExistence type="inferred from homology"/>
<dbReference type="InterPro" id="IPR002872">
    <property type="entry name" value="Proline_DH_dom"/>
</dbReference>
<evidence type="ECO:0000313" key="7">
    <source>
        <dbReference type="EMBL" id="KAK7465927.1"/>
    </source>
</evidence>
<keyword evidence="5" id="KW-0285">Flavoprotein</keyword>
<dbReference type="Pfam" id="PF01619">
    <property type="entry name" value="Pro_dh"/>
    <property type="match status" value="1"/>
</dbReference>